<accession>A0AAJ0GFC1</accession>
<gene>
    <name evidence="2" type="ORF">LTR09_002954</name>
</gene>
<reference evidence="2" key="1">
    <citation type="submission" date="2023-04" db="EMBL/GenBank/DDBJ databases">
        <title>Black Yeasts Isolated from many extreme environments.</title>
        <authorList>
            <person name="Coleine C."/>
            <person name="Stajich J.E."/>
            <person name="Selbmann L."/>
        </authorList>
    </citation>
    <scope>NUCLEOTIDE SEQUENCE</scope>
    <source>
        <strain evidence="2">CCFEE 5312</strain>
    </source>
</reference>
<proteinExistence type="predicted"/>
<keyword evidence="1" id="KW-0812">Transmembrane</keyword>
<evidence type="ECO:0000313" key="3">
    <source>
        <dbReference type="Proteomes" id="UP001271007"/>
    </source>
</evidence>
<keyword evidence="1" id="KW-1133">Transmembrane helix</keyword>
<keyword evidence="3" id="KW-1185">Reference proteome</keyword>
<protein>
    <submittedName>
        <fullName evidence="2">Uncharacterized protein</fullName>
    </submittedName>
</protein>
<feature type="transmembrane region" description="Helical" evidence="1">
    <location>
        <begin position="59"/>
        <end position="81"/>
    </location>
</feature>
<evidence type="ECO:0000313" key="2">
    <source>
        <dbReference type="EMBL" id="KAK3056447.1"/>
    </source>
</evidence>
<comment type="caution">
    <text evidence="2">The sequence shown here is derived from an EMBL/GenBank/DDBJ whole genome shotgun (WGS) entry which is preliminary data.</text>
</comment>
<feature type="transmembrane region" description="Helical" evidence="1">
    <location>
        <begin position="13"/>
        <end position="38"/>
    </location>
</feature>
<evidence type="ECO:0000256" key="1">
    <source>
        <dbReference type="SAM" id="Phobius"/>
    </source>
</evidence>
<dbReference type="EMBL" id="JAWDJX010000006">
    <property type="protein sequence ID" value="KAK3056447.1"/>
    <property type="molecule type" value="Genomic_DNA"/>
</dbReference>
<sequence length="179" mass="19712">MAPMQPQAAHLGLILPICTTSATVGLALYQFPVFYAFLASEPPISGKALSRYWGPNISTGVPLIMSLNVASIATGLLSARWLRTHQTLETTDVGKWYTYGAVFAGAHFLFWPLVAGPIRRMIAEGENASTKSEEETVEHNKQEMKNWFVWHAVRTLAVDLPALWCFAEGASLSFWVANV</sequence>
<keyword evidence="1" id="KW-0472">Membrane</keyword>
<organism evidence="2 3">
    <name type="scientific">Extremus antarcticus</name>
    <dbReference type="NCBI Taxonomy" id="702011"/>
    <lineage>
        <taxon>Eukaryota</taxon>
        <taxon>Fungi</taxon>
        <taxon>Dikarya</taxon>
        <taxon>Ascomycota</taxon>
        <taxon>Pezizomycotina</taxon>
        <taxon>Dothideomycetes</taxon>
        <taxon>Dothideomycetidae</taxon>
        <taxon>Mycosphaerellales</taxon>
        <taxon>Extremaceae</taxon>
        <taxon>Extremus</taxon>
    </lineage>
</organism>
<dbReference type="AlphaFoldDB" id="A0AAJ0GFC1"/>
<name>A0AAJ0GFC1_9PEZI</name>
<dbReference type="Proteomes" id="UP001271007">
    <property type="component" value="Unassembled WGS sequence"/>
</dbReference>
<feature type="transmembrane region" description="Helical" evidence="1">
    <location>
        <begin position="96"/>
        <end position="114"/>
    </location>
</feature>